<sequence length="61" mass="7158">MKIEEGDYRFKDGVDMRIVGFERRVLTTYVKFVPLHNGKVCGPVRVITLEYARERLERLTG</sequence>
<proteinExistence type="predicted"/>
<dbReference type="EMBL" id="MH590589">
    <property type="protein sequence ID" value="AXH68893.1"/>
    <property type="molecule type" value="Genomic_DNA"/>
</dbReference>
<evidence type="ECO:0000313" key="2">
    <source>
        <dbReference type="Proteomes" id="UP000259914"/>
    </source>
</evidence>
<gene>
    <name evidence="1" type="primary">214</name>
    <name evidence="1" type="ORF">SEA_SPARKLEGODDESS_214</name>
</gene>
<reference evidence="1 2" key="1">
    <citation type="submission" date="2018-07" db="EMBL/GenBank/DDBJ databases">
        <authorList>
            <person name="Dixon J."/>
            <person name="Knudsen H.R."/>
            <person name="Rock W."/>
            <person name="Scott A.N."/>
            <person name="Walsdorf S.L."/>
            <person name="Layton S.R."/>
            <person name="Nayek S."/>
            <person name="Kim T."/>
            <person name="Hughes L.E."/>
            <person name="Garlena R.A."/>
            <person name="Russell D.A."/>
            <person name="Pope W.H."/>
            <person name="Jacobs-Sera D."/>
            <person name="Hatfull G.F."/>
        </authorList>
    </citation>
    <scope>NUCLEOTIDE SEQUENCE [LARGE SCALE GENOMIC DNA]</scope>
</reference>
<accession>A0A345MEB2</accession>
<name>A0A345MEB2_9CAUD</name>
<organism evidence="1 2">
    <name type="scientific">Streptomyces phage SparkleGoddess</name>
    <dbReference type="NCBI Taxonomy" id="2283305"/>
    <lineage>
        <taxon>Viruses</taxon>
        <taxon>Duplodnaviria</taxon>
        <taxon>Heunggongvirae</taxon>
        <taxon>Uroviricota</taxon>
        <taxon>Caudoviricetes</taxon>
        <taxon>Stanwilliamsviridae</taxon>
        <taxon>Loccivirinae</taxon>
        <taxon>Gilsonvirus</taxon>
        <taxon>Gilsonvirus comrade</taxon>
    </lineage>
</organism>
<evidence type="ECO:0000313" key="1">
    <source>
        <dbReference type="EMBL" id="AXH68893.1"/>
    </source>
</evidence>
<dbReference type="Proteomes" id="UP000259914">
    <property type="component" value="Segment"/>
</dbReference>
<protein>
    <submittedName>
        <fullName evidence="1">Uncharacterized protein</fullName>
    </submittedName>
</protein>